<dbReference type="InterPro" id="IPR000983">
    <property type="entry name" value="Bac_GSPG_pilin"/>
</dbReference>
<dbReference type="InterPro" id="IPR031982">
    <property type="entry name" value="PilE-like"/>
</dbReference>
<dbReference type="InterPro" id="IPR045584">
    <property type="entry name" value="Pilin-like"/>
</dbReference>
<dbReference type="Pfam" id="PF07963">
    <property type="entry name" value="N_methyl"/>
    <property type="match status" value="1"/>
</dbReference>
<evidence type="ECO:0000256" key="2">
    <source>
        <dbReference type="SAM" id="Phobius"/>
    </source>
</evidence>
<gene>
    <name evidence="3" type="ORF">JMJ54_02460</name>
</gene>
<proteinExistence type="predicted"/>
<keyword evidence="2" id="KW-0472">Membrane</keyword>
<dbReference type="SUPFAM" id="SSF54523">
    <property type="entry name" value="Pili subunits"/>
    <property type="match status" value="1"/>
</dbReference>
<dbReference type="PANTHER" id="PTHR30093">
    <property type="entry name" value="GENERAL SECRETION PATHWAY PROTEIN G"/>
    <property type="match status" value="1"/>
</dbReference>
<keyword evidence="4" id="KW-1185">Reference proteome</keyword>
<dbReference type="PRINTS" id="PR00813">
    <property type="entry name" value="BCTERIALGSPG"/>
</dbReference>
<keyword evidence="2" id="KW-0812">Transmembrane</keyword>
<feature type="transmembrane region" description="Helical" evidence="2">
    <location>
        <begin position="6"/>
        <end position="30"/>
    </location>
</feature>
<dbReference type="PANTHER" id="PTHR30093:SF47">
    <property type="entry name" value="TYPE IV PILUS NON-CORE MINOR PILIN PILE"/>
    <property type="match status" value="1"/>
</dbReference>
<evidence type="ECO:0000313" key="3">
    <source>
        <dbReference type="EMBL" id="MBM3114681.1"/>
    </source>
</evidence>
<dbReference type="Proteomes" id="UP000809431">
    <property type="component" value="Unassembled WGS sequence"/>
</dbReference>
<organism evidence="3 4">
    <name type="scientific">Jeongeupia naejangsanensis</name>
    <dbReference type="NCBI Taxonomy" id="613195"/>
    <lineage>
        <taxon>Bacteria</taxon>
        <taxon>Pseudomonadati</taxon>
        <taxon>Pseudomonadota</taxon>
        <taxon>Betaproteobacteria</taxon>
        <taxon>Neisseriales</taxon>
        <taxon>Chitinibacteraceae</taxon>
        <taxon>Jeongeupia</taxon>
    </lineage>
</organism>
<dbReference type="EMBL" id="JAESND010000001">
    <property type="protein sequence ID" value="MBM3114681.1"/>
    <property type="molecule type" value="Genomic_DNA"/>
</dbReference>
<evidence type="ECO:0000256" key="1">
    <source>
        <dbReference type="ARBA" id="ARBA00022481"/>
    </source>
</evidence>
<protein>
    <submittedName>
        <fullName evidence="3">Prepilin-type N-terminal cleavage/methylation domain-containing protein</fullName>
    </submittedName>
</protein>
<accession>A0ABS2BI98</accession>
<evidence type="ECO:0000313" key="4">
    <source>
        <dbReference type="Proteomes" id="UP000809431"/>
    </source>
</evidence>
<keyword evidence="1" id="KW-0488">Methylation</keyword>
<name>A0ABS2BI98_9NEIS</name>
<dbReference type="Pfam" id="PF16732">
    <property type="entry name" value="ComP_DUS"/>
    <property type="match status" value="1"/>
</dbReference>
<dbReference type="NCBIfam" id="TIGR02532">
    <property type="entry name" value="IV_pilin_GFxxxE"/>
    <property type="match status" value="1"/>
</dbReference>
<dbReference type="Gene3D" id="3.30.700.10">
    <property type="entry name" value="Glycoprotein, Type 4 Pilin"/>
    <property type="match status" value="1"/>
</dbReference>
<dbReference type="PROSITE" id="PS00409">
    <property type="entry name" value="PROKAR_NTER_METHYL"/>
    <property type="match status" value="1"/>
</dbReference>
<reference evidence="3 4" key="1">
    <citation type="submission" date="2021-01" db="EMBL/GenBank/DDBJ databases">
        <title>Draft Genome Sequence and Polyhydroxyalkanoate Biosynthetic Potential of Jeongeupia naejangsanensis Type Strain DSM 24253.</title>
        <authorList>
            <person name="Turrini P."/>
            <person name="Artuso I."/>
            <person name="Lugli G.A."/>
            <person name="Frangipani E."/>
            <person name="Ventura M."/>
            <person name="Visca P."/>
        </authorList>
    </citation>
    <scope>NUCLEOTIDE SEQUENCE [LARGE SCALE GENOMIC DNA]</scope>
    <source>
        <strain evidence="3 4">DSM 24253</strain>
    </source>
</reference>
<sequence length="157" mass="16804">MKKHSGFTLIELMIVVAIIGILAAIALPNYQDYVRKSRRADAYSALSKIQHDMERFRLNCPFYPQNLGSSNTCGANSGASTLGGYSSTSSPDGYYTLSLSSSSSTGYSANATAVSGRSQAADKKTGQFDCTTLRLVVSAGDARFKDQDGSSERCRSK</sequence>
<dbReference type="InterPro" id="IPR012902">
    <property type="entry name" value="N_methyl_site"/>
</dbReference>
<keyword evidence="2" id="KW-1133">Transmembrane helix</keyword>
<comment type="caution">
    <text evidence="3">The sequence shown here is derived from an EMBL/GenBank/DDBJ whole genome shotgun (WGS) entry which is preliminary data.</text>
</comment>